<reference evidence="2" key="1">
    <citation type="submission" date="2017-06" db="EMBL/GenBank/DDBJ databases">
        <title>Genome analysis of Fimbriiglobus ruber SP5, the first member of the order Planctomycetales with confirmed chitinolytic capability.</title>
        <authorList>
            <person name="Ravin N.V."/>
            <person name="Rakitin A.L."/>
            <person name="Ivanova A.A."/>
            <person name="Beletsky A.V."/>
            <person name="Kulichevskaya I.S."/>
            <person name="Mardanov A.V."/>
            <person name="Dedysh S.N."/>
        </authorList>
    </citation>
    <scope>NUCLEOTIDE SEQUENCE [LARGE SCALE GENOMIC DNA]</scope>
    <source>
        <strain evidence="2">SP5</strain>
    </source>
</reference>
<dbReference type="Proteomes" id="UP000214646">
    <property type="component" value="Unassembled WGS sequence"/>
</dbReference>
<sequence length="96" mass="10260">MQATTFGSFPAAEVLAAELESLADPAVSRKVSRLLQDLNTGLAHLAAIPDPGYRGRLALLWRDDALARAAIHPAVDKFVRNVIHSRAKTLLGGDDS</sequence>
<proteinExistence type="predicted"/>
<gene>
    <name evidence="1" type="ORF">FRUB_08598</name>
</gene>
<protein>
    <submittedName>
        <fullName evidence="1">Uncharacterized protein</fullName>
    </submittedName>
</protein>
<dbReference type="OrthoDB" id="9943161at2"/>
<organism evidence="1 2">
    <name type="scientific">Fimbriiglobus ruber</name>
    <dbReference type="NCBI Taxonomy" id="1908690"/>
    <lineage>
        <taxon>Bacteria</taxon>
        <taxon>Pseudomonadati</taxon>
        <taxon>Planctomycetota</taxon>
        <taxon>Planctomycetia</taxon>
        <taxon>Gemmatales</taxon>
        <taxon>Gemmataceae</taxon>
        <taxon>Fimbriiglobus</taxon>
    </lineage>
</organism>
<dbReference type="RefSeq" id="WP_088259107.1">
    <property type="nucleotide sequence ID" value="NZ_NIDE01000017.1"/>
</dbReference>
<keyword evidence="2" id="KW-1185">Reference proteome</keyword>
<comment type="caution">
    <text evidence="1">The sequence shown here is derived from an EMBL/GenBank/DDBJ whole genome shotgun (WGS) entry which is preliminary data.</text>
</comment>
<accession>A0A225DI40</accession>
<dbReference type="AlphaFoldDB" id="A0A225DI40"/>
<evidence type="ECO:0000313" key="1">
    <source>
        <dbReference type="EMBL" id="OWK36035.1"/>
    </source>
</evidence>
<dbReference type="EMBL" id="NIDE01000017">
    <property type="protein sequence ID" value="OWK36035.1"/>
    <property type="molecule type" value="Genomic_DNA"/>
</dbReference>
<evidence type="ECO:0000313" key="2">
    <source>
        <dbReference type="Proteomes" id="UP000214646"/>
    </source>
</evidence>
<name>A0A225DI40_9BACT</name>